<keyword evidence="1" id="KW-0472">Membrane</keyword>
<name>A0A0B6WZ13_9BACT</name>
<dbReference type="AlphaFoldDB" id="A0A0B6WZ13"/>
<proteinExistence type="predicted"/>
<dbReference type="EMBL" id="CBXV010000004">
    <property type="protein sequence ID" value="CDM65405.1"/>
    <property type="molecule type" value="Genomic_DNA"/>
</dbReference>
<evidence type="ECO:0000313" key="2">
    <source>
        <dbReference type="EMBL" id="CDM65405.1"/>
    </source>
</evidence>
<keyword evidence="3" id="KW-1185">Reference proteome</keyword>
<feature type="transmembrane region" description="Helical" evidence="1">
    <location>
        <begin position="30"/>
        <end position="53"/>
    </location>
</feature>
<dbReference type="STRING" id="454194.PYK22_01404"/>
<keyword evidence="1" id="KW-0812">Transmembrane</keyword>
<reference evidence="2 3" key="1">
    <citation type="submission" date="2013-12" db="EMBL/GenBank/DDBJ databases">
        <authorList>
            <person name="Stott M."/>
        </authorList>
    </citation>
    <scope>NUCLEOTIDE SEQUENCE [LARGE SCALE GENOMIC DNA]</scope>
    <source>
        <strain evidence="2 3">K22</strain>
    </source>
</reference>
<sequence length="314" mass="34752">MQRCPIPMAAFTKTDGFERRNRLARAQNKLNPLVIFFILWLASSLLSCGLPGVTPPARVMGLHAFQANGVSLWVESVEISNDLITLRLRAINGNKSPMQLSDATDPMLLRDDVGGEYPSKNEKIEIPARSMTALRVEFAGPLKAGARELTLLTNSKYGNNFYAPAFALAHIPAASWRDAAFAEPLVRRRPLNKSTTMHPNGLSMTLTEVVVEDDEIKVSFLAVNGHKDEVKLAESNDETFMQDEQANRYYLIPPPNNAELRLPARARMSGTLHFAGRLAPSARRLSLHFNARFGGTQDFSNDPKIVIEDLPVGE</sequence>
<reference evidence="2 3" key="2">
    <citation type="submission" date="2015-01" db="EMBL/GenBank/DDBJ databases">
        <title>Complete genome sequence of Pyrinomonas methylaliphatogenes type strain K22T.</title>
        <authorList>
            <person name="Lee K.C.Y."/>
            <person name="Power J.F."/>
            <person name="Dunfield P.F."/>
            <person name="Morgan X.C."/>
            <person name="Huttenhower C."/>
            <person name="Stott M.B."/>
        </authorList>
    </citation>
    <scope>NUCLEOTIDE SEQUENCE [LARGE SCALE GENOMIC DNA]</scope>
    <source>
        <strain evidence="2 3">K22</strain>
    </source>
</reference>
<keyword evidence="1" id="KW-1133">Transmembrane helix</keyword>
<protein>
    <submittedName>
        <fullName evidence="2">Uncharacterized protein</fullName>
    </submittedName>
</protein>
<gene>
    <name evidence="2" type="ORF">PYK22_01404</name>
</gene>
<accession>A0A0B6WZ13</accession>
<dbReference type="Proteomes" id="UP000031518">
    <property type="component" value="Unassembled WGS sequence"/>
</dbReference>
<evidence type="ECO:0000256" key="1">
    <source>
        <dbReference type="SAM" id="Phobius"/>
    </source>
</evidence>
<evidence type="ECO:0000313" key="3">
    <source>
        <dbReference type="Proteomes" id="UP000031518"/>
    </source>
</evidence>
<organism evidence="2 3">
    <name type="scientific">Pyrinomonas methylaliphatogenes</name>
    <dbReference type="NCBI Taxonomy" id="454194"/>
    <lineage>
        <taxon>Bacteria</taxon>
        <taxon>Pseudomonadati</taxon>
        <taxon>Acidobacteriota</taxon>
        <taxon>Blastocatellia</taxon>
        <taxon>Blastocatellales</taxon>
        <taxon>Pyrinomonadaceae</taxon>
        <taxon>Pyrinomonas</taxon>
    </lineage>
</organism>